<dbReference type="AlphaFoldDB" id="A0A318TVW8"/>
<dbReference type="InterPro" id="IPR016024">
    <property type="entry name" value="ARM-type_fold"/>
</dbReference>
<accession>A0A318TVW8</accession>
<dbReference type="RefSeq" id="WP_107931599.1">
    <property type="nucleotide sequence ID" value="NZ_PYWJ01000001.1"/>
</dbReference>
<protein>
    <recommendedName>
        <fullName evidence="3">HEAT repeat protein</fullName>
    </recommendedName>
</protein>
<reference evidence="1 2" key="1">
    <citation type="submission" date="2018-06" db="EMBL/GenBank/DDBJ databases">
        <title>Genomic Encyclopedia of Archaeal and Bacterial Type Strains, Phase II (KMG-II): from individual species to whole genera.</title>
        <authorList>
            <person name="Goeker M."/>
        </authorList>
    </citation>
    <scope>NUCLEOTIDE SEQUENCE [LARGE SCALE GENOMIC DNA]</scope>
    <source>
        <strain evidence="1 2">KACC 16626</strain>
    </source>
</reference>
<proteinExistence type="predicted"/>
<evidence type="ECO:0000313" key="1">
    <source>
        <dbReference type="EMBL" id="PYF08523.1"/>
    </source>
</evidence>
<name>A0A318TVW8_9BACL</name>
<comment type="caution">
    <text evidence="1">The sequence shown here is derived from an EMBL/GenBank/DDBJ whole genome shotgun (WGS) entry which is preliminary data.</text>
</comment>
<gene>
    <name evidence="1" type="ORF">BJ095_102289</name>
</gene>
<organism evidence="1 2">
    <name type="scientific">Ureibacillus chungkukjangi</name>
    <dbReference type="NCBI Taxonomy" id="1202712"/>
    <lineage>
        <taxon>Bacteria</taxon>
        <taxon>Bacillati</taxon>
        <taxon>Bacillota</taxon>
        <taxon>Bacilli</taxon>
        <taxon>Bacillales</taxon>
        <taxon>Caryophanaceae</taxon>
        <taxon>Ureibacillus</taxon>
    </lineage>
</organism>
<keyword evidence="2" id="KW-1185">Reference proteome</keyword>
<dbReference type="OrthoDB" id="2733362at2"/>
<dbReference type="Proteomes" id="UP000247416">
    <property type="component" value="Unassembled WGS sequence"/>
</dbReference>
<dbReference type="InterPro" id="IPR011989">
    <property type="entry name" value="ARM-like"/>
</dbReference>
<dbReference type="Gene3D" id="1.25.10.10">
    <property type="entry name" value="Leucine-rich Repeat Variant"/>
    <property type="match status" value="1"/>
</dbReference>
<evidence type="ECO:0000313" key="2">
    <source>
        <dbReference type="Proteomes" id="UP000247416"/>
    </source>
</evidence>
<dbReference type="EMBL" id="QJTJ01000002">
    <property type="protein sequence ID" value="PYF08523.1"/>
    <property type="molecule type" value="Genomic_DNA"/>
</dbReference>
<evidence type="ECO:0008006" key="3">
    <source>
        <dbReference type="Google" id="ProtNLM"/>
    </source>
</evidence>
<sequence>MTVQTKLASQLNRKDERPNIELARELMEVNHIEGIQEIVENLANPNKRIKADCIKVAYEIGRVKPELISDYAEIFIDLLKDSNNRFVWGAMQVLSTLTEISAIVLMKHLHTIKLAVKTGSVITTDKGILTLAKLAILNEQNHERIVPFLIEHLKNCRTKEVPQHAESILLAITEVSKADFIHALKEREPYMTKPQLRRIQRIYRQLAQ</sequence>
<dbReference type="SUPFAM" id="SSF48371">
    <property type="entry name" value="ARM repeat"/>
    <property type="match status" value="1"/>
</dbReference>